<proteinExistence type="predicted"/>
<evidence type="ECO:0000313" key="1">
    <source>
        <dbReference type="EMBL" id="KRY11864.1"/>
    </source>
</evidence>
<reference evidence="1 2" key="1">
    <citation type="submission" date="2015-01" db="EMBL/GenBank/DDBJ databases">
        <title>Evolution of Trichinella species and genotypes.</title>
        <authorList>
            <person name="Korhonen P.K."/>
            <person name="Edoardo P."/>
            <person name="Giuseppe L.R."/>
            <person name="Gasser R.B."/>
        </authorList>
    </citation>
    <scope>NUCLEOTIDE SEQUENCE [LARGE SCALE GENOMIC DNA]</scope>
    <source>
        <strain evidence="1">ISS2496</strain>
    </source>
</reference>
<dbReference type="Proteomes" id="UP000054783">
    <property type="component" value="Unassembled WGS sequence"/>
</dbReference>
<accession>A0A0V0ZH74</accession>
<dbReference type="EMBL" id="JYDQ01000181">
    <property type="protein sequence ID" value="KRY11864.1"/>
    <property type="molecule type" value="Genomic_DNA"/>
</dbReference>
<sequence>MGLQKQRKAAPHFSSAQLINQRTFCALFKSKSPMTKTMDARTVTVHPHNTVMKRNNPAHRECDRRCCACVQCIIVVFHLSVRVNCELISACPSFSMPTRCHPVPEIAES</sequence>
<name>A0A0V0ZH74_9BILA</name>
<organism evidence="1 2">
    <name type="scientific">Trichinella patagoniensis</name>
    <dbReference type="NCBI Taxonomy" id="990121"/>
    <lineage>
        <taxon>Eukaryota</taxon>
        <taxon>Metazoa</taxon>
        <taxon>Ecdysozoa</taxon>
        <taxon>Nematoda</taxon>
        <taxon>Enoplea</taxon>
        <taxon>Dorylaimia</taxon>
        <taxon>Trichinellida</taxon>
        <taxon>Trichinellidae</taxon>
        <taxon>Trichinella</taxon>
    </lineage>
</organism>
<gene>
    <name evidence="1" type="ORF">T12_14875</name>
</gene>
<dbReference type="AlphaFoldDB" id="A0A0V0ZH74"/>
<protein>
    <submittedName>
        <fullName evidence="1">Uncharacterized protein</fullName>
    </submittedName>
</protein>
<evidence type="ECO:0000313" key="2">
    <source>
        <dbReference type="Proteomes" id="UP000054783"/>
    </source>
</evidence>
<comment type="caution">
    <text evidence="1">The sequence shown here is derived from an EMBL/GenBank/DDBJ whole genome shotgun (WGS) entry which is preliminary data.</text>
</comment>
<keyword evidence="2" id="KW-1185">Reference proteome</keyword>
<dbReference type="OrthoDB" id="10367859at2759"/>